<organism evidence="5 6">
    <name type="scientific">Catenulispora acidiphila (strain DSM 44928 / JCM 14897 / NBRC 102108 / NRRL B-24433 / ID139908)</name>
    <dbReference type="NCBI Taxonomy" id="479433"/>
    <lineage>
        <taxon>Bacteria</taxon>
        <taxon>Bacillati</taxon>
        <taxon>Actinomycetota</taxon>
        <taxon>Actinomycetes</taxon>
        <taxon>Catenulisporales</taxon>
        <taxon>Catenulisporaceae</taxon>
        <taxon>Catenulispora</taxon>
    </lineage>
</organism>
<dbReference type="InterPro" id="IPR009057">
    <property type="entry name" value="Homeodomain-like_sf"/>
</dbReference>
<feature type="domain" description="HTH araC/xylS-type" evidence="4">
    <location>
        <begin position="147"/>
        <end position="245"/>
    </location>
</feature>
<dbReference type="InterPro" id="IPR037923">
    <property type="entry name" value="HTH-like"/>
</dbReference>
<evidence type="ECO:0000313" key="6">
    <source>
        <dbReference type="Proteomes" id="UP000000851"/>
    </source>
</evidence>
<dbReference type="Proteomes" id="UP000000851">
    <property type="component" value="Chromosome"/>
</dbReference>
<reference evidence="5 6" key="1">
    <citation type="journal article" date="2009" name="Stand. Genomic Sci.">
        <title>Complete genome sequence of Catenulispora acidiphila type strain (ID 139908).</title>
        <authorList>
            <person name="Copeland A."/>
            <person name="Lapidus A."/>
            <person name="Glavina Del Rio T."/>
            <person name="Nolan M."/>
            <person name="Lucas S."/>
            <person name="Chen F."/>
            <person name="Tice H."/>
            <person name="Cheng J.F."/>
            <person name="Bruce D."/>
            <person name="Goodwin L."/>
            <person name="Pitluck S."/>
            <person name="Mikhailova N."/>
            <person name="Pati A."/>
            <person name="Ivanova N."/>
            <person name="Mavromatis K."/>
            <person name="Chen A."/>
            <person name="Palaniappan K."/>
            <person name="Chain P."/>
            <person name="Land M."/>
            <person name="Hauser L."/>
            <person name="Chang Y.J."/>
            <person name="Jeffries C.D."/>
            <person name="Chertkov O."/>
            <person name="Brettin T."/>
            <person name="Detter J.C."/>
            <person name="Han C."/>
            <person name="Ali Z."/>
            <person name="Tindall B.J."/>
            <person name="Goker M."/>
            <person name="Bristow J."/>
            <person name="Eisen J.A."/>
            <person name="Markowitz V."/>
            <person name="Hugenholtz P."/>
            <person name="Kyrpides N.C."/>
            <person name="Klenk H.P."/>
        </authorList>
    </citation>
    <scope>NUCLEOTIDE SEQUENCE [LARGE SCALE GENOMIC DNA]</scope>
    <source>
        <strain evidence="6">DSM 44928 / JCM 14897 / NBRC 102108 / NRRL B-24433 / ID139908</strain>
    </source>
</reference>
<name>C7Q2H6_CATAD</name>
<evidence type="ECO:0000256" key="2">
    <source>
        <dbReference type="ARBA" id="ARBA00023125"/>
    </source>
</evidence>
<dbReference type="InterPro" id="IPR018060">
    <property type="entry name" value="HTH_AraC"/>
</dbReference>
<dbReference type="Pfam" id="PF12833">
    <property type="entry name" value="HTH_18"/>
    <property type="match status" value="1"/>
</dbReference>
<dbReference type="RefSeq" id="WP_012785113.1">
    <property type="nucleotide sequence ID" value="NC_013131.1"/>
</dbReference>
<dbReference type="HOGENOM" id="CLU_1060831_0_0_11"/>
<evidence type="ECO:0000259" key="4">
    <source>
        <dbReference type="PROSITE" id="PS01124"/>
    </source>
</evidence>
<dbReference type="SUPFAM" id="SSF51215">
    <property type="entry name" value="Regulatory protein AraC"/>
    <property type="match status" value="1"/>
</dbReference>
<dbReference type="SMART" id="SM00342">
    <property type="entry name" value="HTH_ARAC"/>
    <property type="match status" value="1"/>
</dbReference>
<evidence type="ECO:0000313" key="5">
    <source>
        <dbReference type="EMBL" id="ACU69818.1"/>
    </source>
</evidence>
<dbReference type="GO" id="GO:0043565">
    <property type="term" value="F:sequence-specific DNA binding"/>
    <property type="evidence" value="ECO:0007669"/>
    <property type="project" value="InterPro"/>
</dbReference>
<dbReference type="SUPFAM" id="SSF46689">
    <property type="entry name" value="Homeodomain-like"/>
    <property type="match status" value="2"/>
</dbReference>
<evidence type="ECO:0000256" key="3">
    <source>
        <dbReference type="ARBA" id="ARBA00023163"/>
    </source>
</evidence>
<dbReference type="PROSITE" id="PS01124">
    <property type="entry name" value="HTH_ARAC_FAMILY_2"/>
    <property type="match status" value="1"/>
</dbReference>
<protein>
    <submittedName>
        <fullName evidence="5">Transcriptional regulator, AraC family</fullName>
    </submittedName>
</protein>
<dbReference type="InParanoid" id="C7Q2H6"/>
<dbReference type="OrthoDB" id="198203at2"/>
<dbReference type="eggNOG" id="COG2207">
    <property type="taxonomic scope" value="Bacteria"/>
</dbReference>
<dbReference type="PANTHER" id="PTHR46796:SF6">
    <property type="entry name" value="ARAC SUBFAMILY"/>
    <property type="match status" value="1"/>
</dbReference>
<dbReference type="PANTHER" id="PTHR46796">
    <property type="entry name" value="HTH-TYPE TRANSCRIPTIONAL ACTIVATOR RHAS-RELATED"/>
    <property type="match status" value="1"/>
</dbReference>
<keyword evidence="2" id="KW-0238">DNA-binding</keyword>
<proteinExistence type="predicted"/>
<keyword evidence="6" id="KW-1185">Reference proteome</keyword>
<sequence length="254" mass="27463">MELIKPPLVVNAGVGVHGINTAVDVFRLPDLWQLHLYSYSASFAADGERFDLRPGTVSLVPPGTTVEFRYRGRSEHLYVHFAMDGRRAPFVGDAGPALPILRELLLDAVAAFPTAPTRSAAAVWTALWRVSDLADAAAATPPNPVVAAVIRRIEERLAEPLVVAELARIAGVSHNQLTRLFHEHVGDTVVGYIASRRMARALHLLQASTLSVTAIAASVGIPDLQAFNKTCRKAFGASPRALRQSPTNQRSRNP</sequence>
<keyword evidence="3" id="KW-0804">Transcription</keyword>
<dbReference type="KEGG" id="cai:Caci_0885"/>
<accession>C7Q2H6</accession>
<dbReference type="AlphaFoldDB" id="C7Q2H6"/>
<keyword evidence="1" id="KW-0805">Transcription regulation</keyword>
<dbReference type="GO" id="GO:0003700">
    <property type="term" value="F:DNA-binding transcription factor activity"/>
    <property type="evidence" value="ECO:0007669"/>
    <property type="project" value="InterPro"/>
</dbReference>
<dbReference type="EMBL" id="CP001700">
    <property type="protein sequence ID" value="ACU69818.1"/>
    <property type="molecule type" value="Genomic_DNA"/>
</dbReference>
<gene>
    <name evidence="5" type="ordered locus">Caci_0885</name>
</gene>
<dbReference type="Gene3D" id="1.10.10.60">
    <property type="entry name" value="Homeodomain-like"/>
    <property type="match status" value="1"/>
</dbReference>
<evidence type="ECO:0000256" key="1">
    <source>
        <dbReference type="ARBA" id="ARBA00023015"/>
    </source>
</evidence>
<dbReference type="STRING" id="479433.Caci_0885"/>
<dbReference type="InterPro" id="IPR050204">
    <property type="entry name" value="AraC_XylS_family_regulators"/>
</dbReference>